<proteinExistence type="predicted"/>
<dbReference type="AlphaFoldDB" id="A0A1M6U462"/>
<gene>
    <name evidence="2" type="ORF">SAMN05421803_1269</name>
</gene>
<feature type="region of interest" description="Disordered" evidence="1">
    <location>
        <begin position="277"/>
        <end position="340"/>
    </location>
</feature>
<sequence length="340" mass="36347">MSTCPRGRTSARRPRAVPPPLSTGLWRSAGEAAPRSPWSVGGARCRHGTARIPAFLHNPSPACAQPRGTGVPALSTGSYPQAGAAHRRLSTGLCPTSARFGGSARCVAERREYGSELRCRPGFRAPEAAVALPTPAAEPDRVNGRWPLSCGQLDPQSFCQGWPGMRGGRKKIFDEFPEVIHRRGSKSVDNLVDNLWTTAPRLWVTRGVPVDEGRGHPITRPPAAVENLGKTCGRSCGRTVENLGTTRFIHRTPKLCTGFSTSPVDKNSGADLVKQGLSTVSTGPTTTAHLDQPSVASKRQRGKSVDNSPGATRPTSRQRQRGNPGNVWSRPCPPPPGSER</sequence>
<organism evidence="2 3">
    <name type="scientific">Nocardiopsis flavescens</name>
    <dbReference type="NCBI Taxonomy" id="758803"/>
    <lineage>
        <taxon>Bacteria</taxon>
        <taxon>Bacillati</taxon>
        <taxon>Actinomycetota</taxon>
        <taxon>Actinomycetes</taxon>
        <taxon>Streptosporangiales</taxon>
        <taxon>Nocardiopsidaceae</taxon>
        <taxon>Nocardiopsis</taxon>
    </lineage>
</organism>
<protein>
    <submittedName>
        <fullName evidence="2">Uncharacterized protein</fullName>
    </submittedName>
</protein>
<accession>A0A1M6U462</accession>
<evidence type="ECO:0000313" key="3">
    <source>
        <dbReference type="Proteomes" id="UP000184452"/>
    </source>
</evidence>
<feature type="region of interest" description="Disordered" evidence="1">
    <location>
        <begin position="1"/>
        <end position="39"/>
    </location>
</feature>
<feature type="compositionally biased region" description="Polar residues" evidence="1">
    <location>
        <begin position="277"/>
        <end position="297"/>
    </location>
</feature>
<evidence type="ECO:0000313" key="2">
    <source>
        <dbReference type="EMBL" id="SHK63858.1"/>
    </source>
</evidence>
<keyword evidence="3" id="KW-1185">Reference proteome</keyword>
<name>A0A1M6U462_9ACTN</name>
<feature type="compositionally biased region" description="Polar residues" evidence="1">
    <location>
        <begin position="305"/>
        <end position="323"/>
    </location>
</feature>
<evidence type="ECO:0000256" key="1">
    <source>
        <dbReference type="SAM" id="MobiDB-lite"/>
    </source>
</evidence>
<reference evidence="2 3" key="1">
    <citation type="submission" date="2016-11" db="EMBL/GenBank/DDBJ databases">
        <authorList>
            <person name="Jaros S."/>
            <person name="Januszkiewicz K."/>
            <person name="Wedrychowicz H."/>
        </authorList>
    </citation>
    <scope>NUCLEOTIDE SEQUENCE [LARGE SCALE GENOMIC DNA]</scope>
    <source>
        <strain evidence="2 3">CGMCC 4.5723</strain>
    </source>
</reference>
<dbReference type="STRING" id="758803.SAMN05421803_1269"/>
<feature type="compositionally biased region" description="Pro residues" evidence="1">
    <location>
        <begin position="331"/>
        <end position="340"/>
    </location>
</feature>
<dbReference type="Proteomes" id="UP000184452">
    <property type="component" value="Unassembled WGS sequence"/>
</dbReference>
<dbReference type="EMBL" id="FQZK01000026">
    <property type="protein sequence ID" value="SHK63858.1"/>
    <property type="molecule type" value="Genomic_DNA"/>
</dbReference>